<evidence type="ECO:0000313" key="2">
    <source>
        <dbReference type="EMBL" id="KIO26134.1"/>
    </source>
</evidence>
<feature type="compositionally biased region" description="Polar residues" evidence="1">
    <location>
        <begin position="115"/>
        <end position="125"/>
    </location>
</feature>
<protein>
    <submittedName>
        <fullName evidence="2">Uncharacterized protein</fullName>
    </submittedName>
</protein>
<accession>A0A0C3QJ57</accession>
<dbReference type="HOGENOM" id="CLU_1125232_0_0_1"/>
<evidence type="ECO:0000256" key="1">
    <source>
        <dbReference type="SAM" id="MobiDB-lite"/>
    </source>
</evidence>
<evidence type="ECO:0000313" key="3">
    <source>
        <dbReference type="Proteomes" id="UP000054248"/>
    </source>
</evidence>
<gene>
    <name evidence="2" type="ORF">M407DRAFT_235691</name>
</gene>
<sequence>MVFMPGYPEPGSYLNSRGRRSIPNGRKRKGKGEDEEEGGNYSERWLYENPTTAGSHESELPGPDRREMEKEKLRKTSGQLDAGGGLSSPRRAFDVIVRGLFNKRNRPFSPKGRTHSASSRTSNPEPWTDLVGPPDHGCMRSGGGPQEVIGGRRRGGGGGEEGVATPKRRCDRARGRAGEEREGACFCLFQISQSQSKNKVPREESLLYVESPGPTDATPSSITQVPPQSKANEKESFGREERRANHH</sequence>
<dbReference type="AlphaFoldDB" id="A0A0C3QJ57"/>
<proteinExistence type="predicted"/>
<dbReference type="Proteomes" id="UP000054248">
    <property type="component" value="Unassembled WGS sequence"/>
</dbReference>
<reference evidence="3" key="2">
    <citation type="submission" date="2015-01" db="EMBL/GenBank/DDBJ databases">
        <title>Evolutionary Origins and Diversification of the Mycorrhizal Mutualists.</title>
        <authorList>
            <consortium name="DOE Joint Genome Institute"/>
            <consortium name="Mycorrhizal Genomics Consortium"/>
            <person name="Kohler A."/>
            <person name="Kuo A."/>
            <person name="Nagy L.G."/>
            <person name="Floudas D."/>
            <person name="Copeland A."/>
            <person name="Barry K.W."/>
            <person name="Cichocki N."/>
            <person name="Veneault-Fourrey C."/>
            <person name="LaButti K."/>
            <person name="Lindquist E.A."/>
            <person name="Lipzen A."/>
            <person name="Lundell T."/>
            <person name="Morin E."/>
            <person name="Murat C."/>
            <person name="Riley R."/>
            <person name="Ohm R."/>
            <person name="Sun H."/>
            <person name="Tunlid A."/>
            <person name="Henrissat B."/>
            <person name="Grigoriev I.V."/>
            <person name="Hibbett D.S."/>
            <person name="Martin F."/>
        </authorList>
    </citation>
    <scope>NUCLEOTIDE SEQUENCE [LARGE SCALE GENOMIC DNA]</scope>
    <source>
        <strain evidence="3">MUT 4182</strain>
    </source>
</reference>
<feature type="compositionally biased region" description="Basic and acidic residues" evidence="1">
    <location>
        <begin position="56"/>
        <end position="74"/>
    </location>
</feature>
<feature type="region of interest" description="Disordered" evidence="1">
    <location>
        <begin position="1"/>
        <end position="179"/>
    </location>
</feature>
<feature type="region of interest" description="Disordered" evidence="1">
    <location>
        <begin position="195"/>
        <end position="247"/>
    </location>
</feature>
<dbReference type="EMBL" id="KN823029">
    <property type="protein sequence ID" value="KIO26134.1"/>
    <property type="molecule type" value="Genomic_DNA"/>
</dbReference>
<feature type="compositionally biased region" description="Basic residues" evidence="1">
    <location>
        <begin position="17"/>
        <end position="30"/>
    </location>
</feature>
<organism evidence="2 3">
    <name type="scientific">Tulasnella calospora MUT 4182</name>
    <dbReference type="NCBI Taxonomy" id="1051891"/>
    <lineage>
        <taxon>Eukaryota</taxon>
        <taxon>Fungi</taxon>
        <taxon>Dikarya</taxon>
        <taxon>Basidiomycota</taxon>
        <taxon>Agaricomycotina</taxon>
        <taxon>Agaricomycetes</taxon>
        <taxon>Cantharellales</taxon>
        <taxon>Tulasnellaceae</taxon>
        <taxon>Tulasnella</taxon>
    </lineage>
</organism>
<feature type="compositionally biased region" description="Polar residues" evidence="1">
    <location>
        <begin position="217"/>
        <end position="230"/>
    </location>
</feature>
<reference evidence="2 3" key="1">
    <citation type="submission" date="2014-04" db="EMBL/GenBank/DDBJ databases">
        <authorList>
            <consortium name="DOE Joint Genome Institute"/>
            <person name="Kuo A."/>
            <person name="Girlanda M."/>
            <person name="Perotto S."/>
            <person name="Kohler A."/>
            <person name="Nagy L.G."/>
            <person name="Floudas D."/>
            <person name="Copeland A."/>
            <person name="Barry K.W."/>
            <person name="Cichocki N."/>
            <person name="Veneault-Fourrey C."/>
            <person name="LaButti K."/>
            <person name="Lindquist E.A."/>
            <person name="Lipzen A."/>
            <person name="Lundell T."/>
            <person name="Morin E."/>
            <person name="Murat C."/>
            <person name="Sun H."/>
            <person name="Tunlid A."/>
            <person name="Henrissat B."/>
            <person name="Grigoriev I.V."/>
            <person name="Hibbett D.S."/>
            <person name="Martin F."/>
            <person name="Nordberg H.P."/>
            <person name="Cantor M.N."/>
            <person name="Hua S.X."/>
        </authorList>
    </citation>
    <scope>NUCLEOTIDE SEQUENCE [LARGE SCALE GENOMIC DNA]</scope>
    <source>
        <strain evidence="2 3">MUT 4182</strain>
    </source>
</reference>
<name>A0A0C3QJ57_9AGAM</name>
<keyword evidence="3" id="KW-1185">Reference proteome</keyword>
<feature type="compositionally biased region" description="Basic and acidic residues" evidence="1">
    <location>
        <begin position="231"/>
        <end position="247"/>
    </location>
</feature>